<evidence type="ECO:0000313" key="1">
    <source>
        <dbReference type="EMBL" id="TBU22195.1"/>
    </source>
</evidence>
<proteinExistence type="predicted"/>
<accession>A0A4Q9M5L9</accession>
<gene>
    <name evidence="1" type="ORF">BD311DRAFT_782479</name>
</gene>
<organism evidence="1">
    <name type="scientific">Dichomitus squalens</name>
    <dbReference type="NCBI Taxonomy" id="114155"/>
    <lineage>
        <taxon>Eukaryota</taxon>
        <taxon>Fungi</taxon>
        <taxon>Dikarya</taxon>
        <taxon>Basidiomycota</taxon>
        <taxon>Agaricomycotina</taxon>
        <taxon>Agaricomycetes</taxon>
        <taxon>Polyporales</taxon>
        <taxon>Polyporaceae</taxon>
        <taxon>Dichomitus</taxon>
    </lineage>
</organism>
<dbReference type="Proteomes" id="UP000292957">
    <property type="component" value="Unassembled WGS sequence"/>
</dbReference>
<dbReference type="AlphaFoldDB" id="A0A4Q9M5L9"/>
<name>A0A4Q9M5L9_9APHY</name>
<sequence>MFARKEAGLNIVGKWGWRRVNAALSAVTHDDFNYHNLVSSHETAHVGRIYQLRDDGAAHDHRHADAAKVLENASSGDIIMPSDDALIKERPTGRVT</sequence>
<dbReference type="EMBL" id="ML143553">
    <property type="protein sequence ID" value="TBU22195.1"/>
    <property type="molecule type" value="Genomic_DNA"/>
</dbReference>
<protein>
    <submittedName>
        <fullName evidence="1">Uncharacterized protein</fullName>
    </submittedName>
</protein>
<reference evidence="1" key="1">
    <citation type="submission" date="2019-01" db="EMBL/GenBank/DDBJ databases">
        <title>Draft genome sequences of three monokaryotic isolates of the white-rot basidiomycete fungus Dichomitus squalens.</title>
        <authorList>
            <consortium name="DOE Joint Genome Institute"/>
            <person name="Lopez S.C."/>
            <person name="Andreopoulos B."/>
            <person name="Pangilinan J."/>
            <person name="Lipzen A."/>
            <person name="Riley R."/>
            <person name="Ahrendt S."/>
            <person name="Ng V."/>
            <person name="Barry K."/>
            <person name="Daum C."/>
            <person name="Grigoriev I.V."/>
            <person name="Hilden K.S."/>
            <person name="Makela M.R."/>
            <person name="de Vries R.P."/>
        </authorList>
    </citation>
    <scope>NUCLEOTIDE SEQUENCE [LARGE SCALE GENOMIC DNA]</scope>
    <source>
        <strain evidence="1">OM18370.1</strain>
    </source>
</reference>